<evidence type="ECO:0000256" key="6">
    <source>
        <dbReference type="ARBA" id="ARBA00023136"/>
    </source>
</evidence>
<dbReference type="CDD" id="cd19407">
    <property type="entry name" value="Tar_Tsr_sensor"/>
    <property type="match status" value="1"/>
</dbReference>
<dbReference type="CDD" id="cd06225">
    <property type="entry name" value="HAMP"/>
    <property type="match status" value="1"/>
</dbReference>
<dbReference type="InterPro" id="IPR004090">
    <property type="entry name" value="Chemotax_Me-accpt_rcpt"/>
</dbReference>
<evidence type="ECO:0000313" key="13">
    <source>
        <dbReference type="Proteomes" id="UP001324595"/>
    </source>
</evidence>
<evidence type="ECO:0000256" key="3">
    <source>
        <dbReference type="ARBA" id="ARBA00022481"/>
    </source>
</evidence>
<protein>
    <submittedName>
        <fullName evidence="12">Tar ligand binding domain-containing protein</fullName>
    </submittedName>
</protein>
<evidence type="ECO:0000256" key="10">
    <source>
        <dbReference type="SAM" id="Phobius"/>
    </source>
</evidence>
<dbReference type="PANTHER" id="PTHR43531">
    <property type="entry name" value="PROTEIN ICFG"/>
    <property type="match status" value="1"/>
</dbReference>
<dbReference type="PANTHER" id="PTHR43531:SF14">
    <property type="entry name" value="METHYL-ACCEPTING CHEMOTAXIS PROTEIN I-RELATED"/>
    <property type="match status" value="1"/>
</dbReference>
<evidence type="ECO:0000313" key="12">
    <source>
        <dbReference type="EMBL" id="MEB2665874.1"/>
    </source>
</evidence>
<comment type="caution">
    <text evidence="12">The sequence shown here is derived from an EMBL/GenBank/DDBJ whole genome shotgun (WGS) entry which is preliminary data.</text>
</comment>
<evidence type="ECO:0000256" key="9">
    <source>
        <dbReference type="SAM" id="MobiDB-lite"/>
    </source>
</evidence>
<keyword evidence="13" id="KW-1185">Reference proteome</keyword>
<dbReference type="InterPro" id="IPR003122">
    <property type="entry name" value="Tar_rcpt_lig-bd"/>
</dbReference>
<feature type="domain" description="HAMP" evidence="11">
    <location>
        <begin position="231"/>
        <end position="283"/>
    </location>
</feature>
<dbReference type="Gene3D" id="6.10.340.10">
    <property type="match status" value="1"/>
</dbReference>
<keyword evidence="4 10" id="KW-0812">Transmembrane</keyword>
<evidence type="ECO:0000256" key="7">
    <source>
        <dbReference type="ARBA" id="ARBA00023224"/>
    </source>
</evidence>
<dbReference type="PROSITE" id="PS50885">
    <property type="entry name" value="HAMP"/>
    <property type="match status" value="1"/>
</dbReference>
<dbReference type="SUPFAM" id="SSF158472">
    <property type="entry name" value="HAMP domain-like"/>
    <property type="match status" value="1"/>
</dbReference>
<evidence type="ECO:0000256" key="5">
    <source>
        <dbReference type="ARBA" id="ARBA00022989"/>
    </source>
</evidence>
<keyword evidence="7" id="KW-0807">Transducer</keyword>
<dbReference type="PRINTS" id="PR00260">
    <property type="entry name" value="CHEMTRNSDUCR"/>
</dbReference>
<evidence type="ECO:0000259" key="11">
    <source>
        <dbReference type="PROSITE" id="PS50885"/>
    </source>
</evidence>
<sequence length="322" mass="34450">MRKFLANLSIRGSLLGVLAFFSFMLVVGAALGVLSLRVSNDTLQGVKQTQDVADAMDRVVNSYKDAFNGLGRAAASHYGAIVSAIGQPVQVEQGLGSEAAGLLQRAKASLNRAETEYEYYKGLARPASAADSLKEVENAFEALVGQGLHPLAAALEKGDMAGYQSHAQNVLDALEGRFSGAIAAFDFWRASELLDAHEVAETRYRFVLAAVAAGGVLAALLVFSTYLFLRRRVLQPLREVGQHFDKIAAGDLTARVDVRNSNEIGQLFAGLKRMEESLTRTVAAVRRGVDEINVGSREISAGNTDLSSRTEEQAASLEETAA</sequence>
<comment type="subcellular location">
    <subcellularLocation>
        <location evidence="1">Cell membrane</location>
    </subcellularLocation>
</comment>
<dbReference type="EMBL" id="JAXUBE010000204">
    <property type="protein sequence ID" value="MEB2665874.1"/>
    <property type="molecule type" value="Genomic_DNA"/>
</dbReference>
<comment type="similarity">
    <text evidence="8">Belongs to the methyl-accepting chemotaxis (MCP) protein family.</text>
</comment>
<dbReference type="Pfam" id="PF00672">
    <property type="entry name" value="HAMP"/>
    <property type="match status" value="1"/>
</dbReference>
<keyword evidence="6 10" id="KW-0472">Membrane</keyword>
<keyword evidence="3" id="KW-0488">Methylation</keyword>
<dbReference type="InterPro" id="IPR035440">
    <property type="entry name" value="4HB_MCP_dom_sf"/>
</dbReference>
<keyword evidence="2" id="KW-1003">Cell membrane</keyword>
<feature type="transmembrane region" description="Helical" evidence="10">
    <location>
        <begin position="12"/>
        <end position="34"/>
    </location>
</feature>
<dbReference type="SMART" id="SM00304">
    <property type="entry name" value="HAMP"/>
    <property type="match status" value="1"/>
</dbReference>
<reference evidence="12 13" key="1">
    <citation type="submission" date="2023-12" db="EMBL/GenBank/DDBJ databases">
        <title>Draft Genome Sequences of Bordetella parapertussis clinical Isolates from Colombia, 2023.</title>
        <authorList>
            <person name="Montilla E.A."/>
            <person name="Rojas F."/>
            <person name="Vargas M.N."/>
            <person name="Bonilla V."/>
            <person name="Duarte C."/>
        </authorList>
    </citation>
    <scope>NUCLEOTIDE SEQUENCE [LARGE SCALE GENOMIC DNA]</scope>
    <source>
        <strain evidence="12 13">320001806</strain>
    </source>
</reference>
<evidence type="ECO:0000256" key="4">
    <source>
        <dbReference type="ARBA" id="ARBA00022692"/>
    </source>
</evidence>
<evidence type="ECO:0000256" key="2">
    <source>
        <dbReference type="ARBA" id="ARBA00022475"/>
    </source>
</evidence>
<feature type="transmembrane region" description="Helical" evidence="10">
    <location>
        <begin position="206"/>
        <end position="229"/>
    </location>
</feature>
<dbReference type="InterPro" id="IPR051310">
    <property type="entry name" value="MCP_chemotaxis"/>
</dbReference>
<proteinExistence type="inferred from homology"/>
<dbReference type="Proteomes" id="UP001324595">
    <property type="component" value="Unassembled WGS sequence"/>
</dbReference>
<dbReference type="SUPFAM" id="SSF47170">
    <property type="entry name" value="Aspartate receptor, ligand-binding domain"/>
    <property type="match status" value="1"/>
</dbReference>
<name>A0ABU5XBW9_BORPP</name>
<organism evidence="12 13">
    <name type="scientific">Bordetella parapertussis</name>
    <dbReference type="NCBI Taxonomy" id="519"/>
    <lineage>
        <taxon>Bacteria</taxon>
        <taxon>Pseudomonadati</taxon>
        <taxon>Pseudomonadota</taxon>
        <taxon>Betaproteobacteria</taxon>
        <taxon>Burkholderiales</taxon>
        <taxon>Alcaligenaceae</taxon>
        <taxon>Bordetella</taxon>
    </lineage>
</organism>
<accession>A0ABU5XBW9</accession>
<dbReference type="InterPro" id="IPR003660">
    <property type="entry name" value="HAMP_dom"/>
</dbReference>
<dbReference type="Gene3D" id="1.20.120.30">
    <property type="entry name" value="Aspartate receptor, ligand-binding domain"/>
    <property type="match status" value="1"/>
</dbReference>
<evidence type="ECO:0000256" key="8">
    <source>
        <dbReference type="ARBA" id="ARBA00029447"/>
    </source>
</evidence>
<keyword evidence="5 10" id="KW-1133">Transmembrane helix</keyword>
<dbReference type="RefSeq" id="WP_323669969.1">
    <property type="nucleotide sequence ID" value="NZ_JAXUBE010000204.1"/>
</dbReference>
<feature type="non-terminal residue" evidence="12">
    <location>
        <position position="322"/>
    </location>
</feature>
<dbReference type="Pfam" id="PF02203">
    <property type="entry name" value="TarH"/>
    <property type="match status" value="1"/>
</dbReference>
<evidence type="ECO:0000256" key="1">
    <source>
        <dbReference type="ARBA" id="ARBA00004236"/>
    </source>
</evidence>
<feature type="region of interest" description="Disordered" evidence="9">
    <location>
        <begin position="301"/>
        <end position="322"/>
    </location>
</feature>
<gene>
    <name evidence="12" type="ORF">U5T69_22585</name>
</gene>